<dbReference type="InterPro" id="IPR006195">
    <property type="entry name" value="aa-tRNA-synth_II"/>
</dbReference>
<dbReference type="Gene3D" id="3.30.930.10">
    <property type="entry name" value="Bira Bifunctional Protein, Domain 2"/>
    <property type="match status" value="1"/>
</dbReference>
<evidence type="ECO:0000256" key="10">
    <source>
        <dbReference type="ARBA" id="ARBA00033155"/>
    </source>
</evidence>
<dbReference type="HAMAP" id="MF_02075">
    <property type="entry name" value="Asp_tRNA_synth_type2"/>
    <property type="match status" value="1"/>
</dbReference>
<dbReference type="NCBIfam" id="NF003483">
    <property type="entry name" value="PRK05159.1"/>
    <property type="match status" value="1"/>
</dbReference>
<dbReference type="InterPro" id="IPR004523">
    <property type="entry name" value="Asp-tRNA_synthase_2"/>
</dbReference>
<keyword evidence="5" id="KW-0436">Ligase</keyword>
<dbReference type="CDD" id="cd00776">
    <property type="entry name" value="AsxRS_core"/>
    <property type="match status" value="1"/>
</dbReference>
<keyword evidence="6" id="KW-0547">Nucleotide-binding</keyword>
<dbReference type="GO" id="GO:0004815">
    <property type="term" value="F:aspartate-tRNA ligase activity"/>
    <property type="evidence" value="ECO:0007669"/>
    <property type="project" value="UniProtKB-EC"/>
</dbReference>
<evidence type="ECO:0000256" key="1">
    <source>
        <dbReference type="ARBA" id="ARBA00004496"/>
    </source>
</evidence>
<dbReference type="InterPro" id="IPR045864">
    <property type="entry name" value="aa-tRNA-synth_II/BPL/LPL"/>
</dbReference>
<dbReference type="Proteomes" id="UP000433876">
    <property type="component" value="Unassembled WGS sequence"/>
</dbReference>
<evidence type="ECO:0000313" key="14">
    <source>
        <dbReference type="EMBL" id="KAA8631152.1"/>
    </source>
</evidence>
<gene>
    <name evidence="14" type="ORF">SMACR_03897</name>
</gene>
<organism evidence="14 15">
    <name type="scientific">Sordaria macrospora</name>
    <dbReference type="NCBI Taxonomy" id="5147"/>
    <lineage>
        <taxon>Eukaryota</taxon>
        <taxon>Fungi</taxon>
        <taxon>Dikarya</taxon>
        <taxon>Ascomycota</taxon>
        <taxon>Pezizomycotina</taxon>
        <taxon>Sordariomycetes</taxon>
        <taxon>Sordariomycetidae</taxon>
        <taxon>Sordariales</taxon>
        <taxon>Sordariaceae</taxon>
        <taxon>Sordaria</taxon>
    </lineage>
</organism>
<feature type="region of interest" description="Disordered" evidence="12">
    <location>
        <begin position="20"/>
        <end position="39"/>
    </location>
</feature>
<evidence type="ECO:0000256" key="4">
    <source>
        <dbReference type="ARBA" id="ARBA00022490"/>
    </source>
</evidence>
<sequence length="915" mass="104242">MSPGKLKKPLLALNRIIGHSSAKNHMSKPKIGDIDQLNDEREKKNIKKVQEKRAREYQLEQEKKLSVQRRNDDEKKWHEADGPEIARRYGTQEEEALAPAKSLQALVNDYQNIGKTVSFRARVHHVRAMSSKLAFIVFRDQIETVQGVLSVRDGVVSENFVRWAEHITAEGFVHVEGKLQQPPEEIKGCTVHNMEVLIESMYLVVPIDEHLPVDVHSIDHVEMDSETHQLESLASTRVRVSNRIAFLRTPTAQSIFRINAGICSVFRRYLEDKGFIEIHTPKLQPAATESGAEVFKVNYFGRNAFLAQSPQLAKQMSISADFGRVFEIGPVFRAEDSNTHRHLTEYTGMDLEMAIEQDYHEAMQIIDGLMKEIFKGIYGKYRKEIEIIKTRFPHEDLVWLPETPIIPFKDAIKLLNDSGWTDDHGRPAVETEDLSTRAEIQLGKVIKEKYKTDYYIIDKFPASVRPFYTHLDPEDDRFTNSFDIFLRGQEITTGGQRIHRPHLLEERMKKAGIEPLGMQEYLQGFDYGVLPHAGCGIGLERIVFLLLNLGDIRNASLYPRDPKSLPEHKAITGKLPHPEADTIKYSYDYDHGATGLELPPVEKLIVNYGDATNTSWLDDRYHVWRHEQTGAAIGYAEDNGYALVMGNPLCDPRQYQLVIRAFLTDMRHRKDLRPLWLLVSSDVEEILGSKLGWRSLSCVAEERVSVDSAKKVAKKERQAEEAGVTIHEVSIGEPVPDHIREKCDKRIQDWKDNRKGKKQVHITEVRPWVDMEHRRYLWAEDKDGQVAAMCVLARLSPENGYQIKFALDFPGSPNGTIEALISAAIQMLAKAGVRNVTFGAGALPEMVTGGHLNGMRAKILSHTYKTICQQLKLVNKSEFREKFGARNDLVYICYPFMGLGVSGVRTLIKFFEDEM</sequence>
<dbReference type="OMA" id="EYIVTHA"/>
<proteinExistence type="inferred from homology"/>
<dbReference type="InterPro" id="IPR004365">
    <property type="entry name" value="NA-bd_OB_tRNA"/>
</dbReference>
<evidence type="ECO:0000256" key="12">
    <source>
        <dbReference type="SAM" id="MobiDB-lite"/>
    </source>
</evidence>
<evidence type="ECO:0000256" key="3">
    <source>
        <dbReference type="ARBA" id="ARBA00012841"/>
    </source>
</evidence>
<dbReference type="PRINTS" id="PR01042">
    <property type="entry name" value="TRNASYNTHASP"/>
</dbReference>
<dbReference type="GO" id="GO:0005829">
    <property type="term" value="C:cytosol"/>
    <property type="evidence" value="ECO:0007669"/>
    <property type="project" value="TreeGrafter"/>
</dbReference>
<comment type="similarity">
    <text evidence="2">Belongs to the class-II aminoacyl-tRNA synthetase family. Type 2 subfamily.</text>
</comment>
<dbReference type="PANTHER" id="PTHR43450:SF2">
    <property type="entry name" value="ASPARTATE--TRNA LIGASE"/>
    <property type="match status" value="1"/>
</dbReference>
<keyword evidence="4" id="KW-0963">Cytoplasm</keyword>
<dbReference type="FunFam" id="3.30.930.10:FF:000013">
    <property type="entry name" value="Aspartate--tRNA ligase, cytoplasmic"/>
    <property type="match status" value="1"/>
</dbReference>
<keyword evidence="8" id="KW-0648">Protein biosynthesis</keyword>
<dbReference type="Pfam" id="PF01336">
    <property type="entry name" value="tRNA_anti-codon"/>
    <property type="match status" value="1"/>
</dbReference>
<dbReference type="Pfam" id="PF00152">
    <property type="entry name" value="tRNA-synt_2"/>
    <property type="match status" value="1"/>
</dbReference>
<dbReference type="Pfam" id="PF09924">
    <property type="entry name" value="LPG_synthase_C"/>
    <property type="match status" value="1"/>
</dbReference>
<dbReference type="InterPro" id="IPR012340">
    <property type="entry name" value="NA-bd_OB-fold"/>
</dbReference>
<dbReference type="InterPro" id="IPR004364">
    <property type="entry name" value="Aa-tRNA-synt_II"/>
</dbReference>
<reference evidence="14 15" key="1">
    <citation type="submission" date="2017-07" db="EMBL/GenBank/DDBJ databases">
        <title>Genome sequence of the Sordaria macrospora wild type strain R19027.</title>
        <authorList>
            <person name="Nowrousian M."/>
            <person name="Teichert I."/>
            <person name="Kueck U."/>
        </authorList>
    </citation>
    <scope>NUCLEOTIDE SEQUENCE [LARGE SCALE GENOMIC DNA]</scope>
    <source>
        <strain evidence="14 15">R19027</strain>
        <tissue evidence="14">Mycelium</tissue>
    </source>
</reference>
<dbReference type="GO" id="GO:0017101">
    <property type="term" value="C:aminoacyl-tRNA synthetase multienzyme complex"/>
    <property type="evidence" value="ECO:0007669"/>
    <property type="project" value="TreeGrafter"/>
</dbReference>
<dbReference type="VEuPathDB" id="FungiDB:SMAC_03897"/>
<evidence type="ECO:0000256" key="11">
    <source>
        <dbReference type="ARBA" id="ARBA00047904"/>
    </source>
</evidence>
<comment type="catalytic activity">
    <reaction evidence="11">
        <text>tRNA(Asp) + L-aspartate + ATP = L-aspartyl-tRNA(Asp) + AMP + diphosphate</text>
        <dbReference type="Rhea" id="RHEA:19649"/>
        <dbReference type="Rhea" id="RHEA-COMP:9660"/>
        <dbReference type="Rhea" id="RHEA-COMP:9678"/>
        <dbReference type="ChEBI" id="CHEBI:29991"/>
        <dbReference type="ChEBI" id="CHEBI:30616"/>
        <dbReference type="ChEBI" id="CHEBI:33019"/>
        <dbReference type="ChEBI" id="CHEBI:78442"/>
        <dbReference type="ChEBI" id="CHEBI:78516"/>
        <dbReference type="ChEBI" id="CHEBI:456215"/>
        <dbReference type="EC" id="6.1.1.12"/>
    </reaction>
</comment>
<dbReference type="GO" id="GO:0003723">
    <property type="term" value="F:RNA binding"/>
    <property type="evidence" value="ECO:0007669"/>
    <property type="project" value="TreeGrafter"/>
</dbReference>
<evidence type="ECO:0000256" key="5">
    <source>
        <dbReference type="ARBA" id="ARBA00022598"/>
    </source>
</evidence>
<evidence type="ECO:0000256" key="6">
    <source>
        <dbReference type="ARBA" id="ARBA00022741"/>
    </source>
</evidence>
<dbReference type="NCBIfam" id="TIGR00458">
    <property type="entry name" value="aspS_nondisc"/>
    <property type="match status" value="1"/>
</dbReference>
<dbReference type="EC" id="6.1.1.12" evidence="3"/>
<dbReference type="Gene3D" id="2.40.50.140">
    <property type="entry name" value="Nucleic acid-binding proteins"/>
    <property type="match status" value="1"/>
</dbReference>
<evidence type="ECO:0000256" key="2">
    <source>
        <dbReference type="ARBA" id="ARBA00005312"/>
    </source>
</evidence>
<feature type="domain" description="Aminoacyl-transfer RNA synthetases class-II family profile" evidence="13">
    <location>
        <begin position="256"/>
        <end position="559"/>
    </location>
</feature>
<evidence type="ECO:0000256" key="8">
    <source>
        <dbReference type="ARBA" id="ARBA00022917"/>
    </source>
</evidence>
<feature type="compositionally biased region" description="Basic and acidic residues" evidence="12">
    <location>
        <begin position="30"/>
        <end position="39"/>
    </location>
</feature>
<protein>
    <recommendedName>
        <fullName evidence="3">aspartate--tRNA ligase</fullName>
        <ecNumber evidence="3">6.1.1.12</ecNumber>
    </recommendedName>
    <alternativeName>
        <fullName evidence="10">Aspartyl-tRNA synthetase</fullName>
    </alternativeName>
</protein>
<evidence type="ECO:0000256" key="9">
    <source>
        <dbReference type="ARBA" id="ARBA00023146"/>
    </source>
</evidence>
<dbReference type="CDD" id="cd04320">
    <property type="entry name" value="AspRS_cyto_N"/>
    <property type="match status" value="1"/>
</dbReference>
<dbReference type="GO" id="GO:0005524">
    <property type="term" value="F:ATP binding"/>
    <property type="evidence" value="ECO:0007669"/>
    <property type="project" value="UniProtKB-KW"/>
</dbReference>
<evidence type="ECO:0000256" key="7">
    <source>
        <dbReference type="ARBA" id="ARBA00022840"/>
    </source>
</evidence>
<dbReference type="PROSITE" id="PS50862">
    <property type="entry name" value="AA_TRNA_LIGASE_II"/>
    <property type="match status" value="1"/>
</dbReference>
<name>A0A8S8ZSB5_SORMA</name>
<dbReference type="AlphaFoldDB" id="A0A8S8ZSB5"/>
<dbReference type="SUPFAM" id="SSF50249">
    <property type="entry name" value="Nucleic acid-binding proteins"/>
    <property type="match status" value="1"/>
</dbReference>
<comment type="caution">
    <text evidence="14">The sequence shown here is derived from an EMBL/GenBank/DDBJ whole genome shotgun (WGS) entry which is preliminary data.</text>
</comment>
<evidence type="ECO:0000259" key="13">
    <source>
        <dbReference type="PROSITE" id="PS50862"/>
    </source>
</evidence>
<dbReference type="EMBL" id="NMPR01000084">
    <property type="protein sequence ID" value="KAA8631152.1"/>
    <property type="molecule type" value="Genomic_DNA"/>
</dbReference>
<evidence type="ECO:0000313" key="15">
    <source>
        <dbReference type="Proteomes" id="UP000433876"/>
    </source>
</evidence>
<dbReference type="SUPFAM" id="SSF55681">
    <property type="entry name" value="Class II aaRS and biotin synthetases"/>
    <property type="match status" value="1"/>
</dbReference>
<keyword evidence="9" id="KW-0030">Aminoacyl-tRNA synthetase</keyword>
<accession>A0A8S8ZSB5</accession>
<dbReference type="InterPro" id="IPR002312">
    <property type="entry name" value="Asp/Asn-tRNA-synth_IIb"/>
</dbReference>
<dbReference type="PANTHER" id="PTHR43450">
    <property type="entry name" value="ASPARTYL-TRNA SYNTHETASE"/>
    <property type="match status" value="1"/>
</dbReference>
<dbReference type="GO" id="GO:0006422">
    <property type="term" value="P:aspartyl-tRNA aminoacylation"/>
    <property type="evidence" value="ECO:0007669"/>
    <property type="project" value="InterPro"/>
</dbReference>
<comment type="subcellular location">
    <subcellularLocation>
        <location evidence="1">Cytoplasm</location>
    </subcellularLocation>
</comment>
<feature type="region of interest" description="Disordered" evidence="12">
    <location>
        <begin position="47"/>
        <end position="81"/>
    </location>
</feature>
<dbReference type="InterPro" id="IPR024320">
    <property type="entry name" value="LPG_synthase_C"/>
</dbReference>
<keyword evidence="7" id="KW-0067">ATP-binding</keyword>